<dbReference type="InterPro" id="IPR029060">
    <property type="entry name" value="PIN-like_dom_sf"/>
</dbReference>
<dbReference type="PANTHER" id="PTHR15976:SF17">
    <property type="entry name" value="CONSTITUTIVE COACTIVATOR OF PEROXISOME PROLIFERATOR-ACTIVATED RECEPTOR GAMMA"/>
    <property type="match status" value="1"/>
</dbReference>
<sequence>MGIRGMQSFLERTVPGGCTSVDIMEKAREHERRCPPDKRPTIVVDGLSLIKWIYNQTDNFIFGGPWEELVHILTLGGLPFKAAFIYSLFQQEFVRPFQERGIDLVFFFDGQVCQPKAAEWRIRREKRLQDIKSTFERLRKRTWTGKDQDDYCCPNGTSFTLCFAAKCLTNCRVFYALEECDLEAARYADKHPECFALLGQDTDFVMFNMRVLYLSTLNLNTHTLTTKAYHPGALAHHLQLAPHQLPLFACLAGNDTISLDALEKFHRSIGCGPEQRVNPAGRFHRIATAMRKQGWNGVPDAAVAGGACVHLALLQEGVSLYDVTLPSRQFVPSSPHIDEDSWRVVVNAYMEARTLPALLQVLYSREVYLGETMEEIIDQGIAPAHSCFRPVRRKMYWVLYGGSDRVTVTEHVAFPGSMGIRDEAVTPLTVIHRPAGWVPPLRRLWSPDPSLDHTRWLLWCKCIGEEVDVGRVRSLPERYVMLACTLRLMFRVGVLSDRELAAFLLQAVLPDRKHQWLMAWKTPKDDIDPHMVTLATYFMIGVTNLAMALSACGQPMPLPQVMPWRYFSGKILHIIHALMPEQDARYILEYDDTLISVYQRLEDFIRS</sequence>
<comment type="caution">
    <text evidence="2">The sequence shown here is derived from an EMBL/GenBank/DDBJ whole genome shotgun (WGS) entry which is preliminary data.</text>
</comment>
<dbReference type="GO" id="GO:0005634">
    <property type="term" value="C:nucleus"/>
    <property type="evidence" value="ECO:0007669"/>
    <property type="project" value="TreeGrafter"/>
</dbReference>
<dbReference type="AlphaFoldDB" id="A0A9J6GPI3"/>
<evidence type="ECO:0000256" key="1">
    <source>
        <dbReference type="ARBA" id="ARBA00009495"/>
    </source>
</evidence>
<organism evidence="2 3">
    <name type="scientific">Haemaphysalis longicornis</name>
    <name type="common">Bush tick</name>
    <dbReference type="NCBI Taxonomy" id="44386"/>
    <lineage>
        <taxon>Eukaryota</taxon>
        <taxon>Metazoa</taxon>
        <taxon>Ecdysozoa</taxon>
        <taxon>Arthropoda</taxon>
        <taxon>Chelicerata</taxon>
        <taxon>Arachnida</taxon>
        <taxon>Acari</taxon>
        <taxon>Parasitiformes</taxon>
        <taxon>Ixodida</taxon>
        <taxon>Ixodoidea</taxon>
        <taxon>Ixodidae</taxon>
        <taxon>Haemaphysalinae</taxon>
        <taxon>Haemaphysalis</taxon>
    </lineage>
</organism>
<dbReference type="PANTHER" id="PTHR15976">
    <property type="entry name" value="CONSTITUTIVE COACTIVATOR OF PEROXISOME PROLIFERATOR-ACTIVATED RECEPTOR GAMMA"/>
    <property type="match status" value="1"/>
</dbReference>
<dbReference type="OMA" id="MPWEVFD"/>
<accession>A0A9J6GPI3</accession>
<dbReference type="VEuPathDB" id="VectorBase:HLOH_040201"/>
<keyword evidence="3" id="KW-1185">Reference proteome</keyword>
<reference evidence="2 3" key="1">
    <citation type="journal article" date="2020" name="Cell">
        <title>Large-Scale Comparative Analyses of Tick Genomes Elucidate Their Genetic Diversity and Vector Capacities.</title>
        <authorList>
            <consortium name="Tick Genome and Microbiome Consortium (TIGMIC)"/>
            <person name="Jia N."/>
            <person name="Wang J."/>
            <person name="Shi W."/>
            <person name="Du L."/>
            <person name="Sun Y."/>
            <person name="Zhan W."/>
            <person name="Jiang J.F."/>
            <person name="Wang Q."/>
            <person name="Zhang B."/>
            <person name="Ji P."/>
            <person name="Bell-Sakyi L."/>
            <person name="Cui X.M."/>
            <person name="Yuan T.T."/>
            <person name="Jiang B.G."/>
            <person name="Yang W.F."/>
            <person name="Lam T.T."/>
            <person name="Chang Q.C."/>
            <person name="Ding S.J."/>
            <person name="Wang X.J."/>
            <person name="Zhu J.G."/>
            <person name="Ruan X.D."/>
            <person name="Zhao L."/>
            <person name="Wei J.T."/>
            <person name="Ye R.Z."/>
            <person name="Que T.C."/>
            <person name="Du C.H."/>
            <person name="Zhou Y.H."/>
            <person name="Cheng J.X."/>
            <person name="Dai P.F."/>
            <person name="Guo W.B."/>
            <person name="Han X.H."/>
            <person name="Huang E.J."/>
            <person name="Li L.F."/>
            <person name="Wei W."/>
            <person name="Gao Y.C."/>
            <person name="Liu J.Z."/>
            <person name="Shao H.Z."/>
            <person name="Wang X."/>
            <person name="Wang C.C."/>
            <person name="Yang T.C."/>
            <person name="Huo Q.B."/>
            <person name="Li W."/>
            <person name="Chen H.Y."/>
            <person name="Chen S.E."/>
            <person name="Zhou L.G."/>
            <person name="Ni X.B."/>
            <person name="Tian J.H."/>
            <person name="Sheng Y."/>
            <person name="Liu T."/>
            <person name="Pan Y.S."/>
            <person name="Xia L.Y."/>
            <person name="Li J."/>
            <person name="Zhao F."/>
            <person name="Cao W.C."/>
        </authorList>
    </citation>
    <scope>NUCLEOTIDE SEQUENCE [LARGE SCALE GENOMIC DNA]</scope>
    <source>
        <strain evidence="2">HaeL-2018</strain>
    </source>
</reference>
<evidence type="ECO:0008006" key="4">
    <source>
        <dbReference type="Google" id="ProtNLM"/>
    </source>
</evidence>
<dbReference type="OrthoDB" id="6354174at2759"/>
<dbReference type="Gene3D" id="3.40.50.1010">
    <property type="entry name" value="5'-nuclease"/>
    <property type="match status" value="1"/>
</dbReference>
<dbReference type="Proteomes" id="UP000821853">
    <property type="component" value="Chromosome 5"/>
</dbReference>
<dbReference type="EMBL" id="JABSTR010000007">
    <property type="protein sequence ID" value="KAH9376068.1"/>
    <property type="molecule type" value="Genomic_DNA"/>
</dbReference>
<comment type="similarity">
    <text evidence="1">Belongs to the constitutive coactivator of PPAR-gamma family.</text>
</comment>
<dbReference type="SUPFAM" id="SSF88723">
    <property type="entry name" value="PIN domain-like"/>
    <property type="match status" value="1"/>
</dbReference>
<protein>
    <recommendedName>
        <fullName evidence="4">Constitutive coactivator of peroxisome proliferator-activated receptor gamma</fullName>
    </recommendedName>
</protein>
<evidence type="ECO:0000313" key="2">
    <source>
        <dbReference type="EMBL" id="KAH9376068.1"/>
    </source>
</evidence>
<dbReference type="InterPro" id="IPR026784">
    <property type="entry name" value="Coact_PPARg"/>
</dbReference>
<proteinExistence type="inferred from homology"/>
<gene>
    <name evidence="2" type="ORF">HPB48_007268</name>
</gene>
<evidence type="ECO:0000313" key="3">
    <source>
        <dbReference type="Proteomes" id="UP000821853"/>
    </source>
</evidence>
<name>A0A9J6GPI3_HAELO</name>